<dbReference type="OrthoDB" id="1427559at2"/>
<comment type="caution">
    <text evidence="2">The sequence shown here is derived from an EMBL/GenBank/DDBJ whole genome shotgun (WGS) entry which is preliminary data.</text>
</comment>
<dbReference type="RefSeq" id="WP_106145238.1">
    <property type="nucleotide sequence ID" value="NZ_PVYX01000002.1"/>
</dbReference>
<protein>
    <submittedName>
        <fullName evidence="2">Uncharacterized protein</fullName>
    </submittedName>
</protein>
<dbReference type="PROSITE" id="PS51257">
    <property type="entry name" value="PROKAR_LIPOPROTEIN"/>
    <property type="match status" value="1"/>
</dbReference>
<evidence type="ECO:0000313" key="3">
    <source>
        <dbReference type="Proteomes" id="UP000237640"/>
    </source>
</evidence>
<dbReference type="Proteomes" id="UP000237640">
    <property type="component" value="Unassembled WGS sequence"/>
</dbReference>
<name>A0A2T0M8T0_9FLAO</name>
<sequence length="224" mass="25278">MKNTKKNGLLLVLGGLLLIGTSCQERSKPSEEPEQEEKETVKPPSDIISIEQSKSLYDNYTRNRIAPIMAFEKEMNDDEEFEAARFVDFDYDTMKQYIAYVEQEAKKAKVDVSTFRLYFANYPNSEKFRDGKKVVHPRQNSIFILPTMMKNGQNMGFYIGADGQAQLIRNTVKRNEQGYGGIQDKSQRSQASFVPSLSAPLSLQEELSLIMNHGSSGPPPGGDF</sequence>
<reference evidence="2 3" key="1">
    <citation type="submission" date="2018-03" db="EMBL/GenBank/DDBJ databases">
        <title>Genomic Encyclopedia of Archaeal and Bacterial Type Strains, Phase II (KMG-II): from individual species to whole genera.</title>
        <authorList>
            <person name="Goeker M."/>
        </authorList>
    </citation>
    <scope>NUCLEOTIDE SEQUENCE [LARGE SCALE GENOMIC DNA]</scope>
    <source>
        <strain evidence="2 3">DSM 25027</strain>
    </source>
</reference>
<evidence type="ECO:0000313" key="2">
    <source>
        <dbReference type="EMBL" id="PRX53911.1"/>
    </source>
</evidence>
<evidence type="ECO:0000256" key="1">
    <source>
        <dbReference type="SAM" id="MobiDB-lite"/>
    </source>
</evidence>
<keyword evidence="3" id="KW-1185">Reference proteome</keyword>
<gene>
    <name evidence="2" type="ORF">CLV81_2304</name>
</gene>
<proteinExistence type="predicted"/>
<dbReference type="EMBL" id="PVYX01000002">
    <property type="protein sequence ID" value="PRX53911.1"/>
    <property type="molecule type" value="Genomic_DNA"/>
</dbReference>
<accession>A0A2T0M8T0</accession>
<dbReference type="AlphaFoldDB" id="A0A2T0M8T0"/>
<organism evidence="2 3">
    <name type="scientific">Flagellimonas meridianipacifica</name>
    <dbReference type="NCBI Taxonomy" id="1080225"/>
    <lineage>
        <taxon>Bacteria</taxon>
        <taxon>Pseudomonadati</taxon>
        <taxon>Bacteroidota</taxon>
        <taxon>Flavobacteriia</taxon>
        <taxon>Flavobacteriales</taxon>
        <taxon>Flavobacteriaceae</taxon>
        <taxon>Flagellimonas</taxon>
    </lineage>
</organism>
<feature type="region of interest" description="Disordered" evidence="1">
    <location>
        <begin position="24"/>
        <end position="45"/>
    </location>
</feature>